<sequence length="346" mass="38435">MKKAIGVLLFILILTAGYTLLNFHVLTSIGAENIWLAISVSSALPLAIICEQRFPSPISRVLYVFSMTWLGIILFLFWTTLIVDLLKIFISIPLRVEGVVYLVALFIGLFSIFNGTRIKIKCVEIPLEIPCGITLVQLSDLHIGSIRGESFLKTIKDKVNRLGADAVLITGDFADGSSPIDKSALKPLEGINAPIFFVSGNHDTYADRKKVYHLLESVGVTILDNKCIEFKGLQLVGVGYYMQRGILGVILEQIEFSKGLPTILLHHLPTEWDTAREWGVDIQLSGHTHAGQFYPFNLIVRWMFPYLSGLYENSGSYLYVSAGTGTWGPPMRLGSSNEIVVFRLKP</sequence>
<dbReference type="CDD" id="cd07385">
    <property type="entry name" value="MPP_YkuE_C"/>
    <property type="match status" value="1"/>
</dbReference>
<keyword evidence="1" id="KW-0812">Transmembrane</keyword>
<keyword evidence="4" id="KW-1185">Reference proteome</keyword>
<name>A0ABM7YBW7_9EURY</name>
<accession>A0ABM7YBW7</accession>
<keyword evidence="1" id="KW-1133">Transmembrane helix</keyword>
<dbReference type="PANTHER" id="PTHR31302:SF0">
    <property type="entry name" value="TRANSMEMBRANE PROTEIN WITH METALLOPHOSPHOESTERASE DOMAIN"/>
    <property type="match status" value="1"/>
</dbReference>
<gene>
    <name evidence="3" type="ORF">MTTB_02500</name>
</gene>
<feature type="domain" description="Calcineurin-like phosphoesterase" evidence="2">
    <location>
        <begin position="134"/>
        <end position="290"/>
    </location>
</feature>
<dbReference type="PANTHER" id="PTHR31302">
    <property type="entry name" value="TRANSMEMBRANE PROTEIN WITH METALLOPHOSPHOESTERASE DOMAIN-RELATED"/>
    <property type="match status" value="1"/>
</dbReference>
<feature type="transmembrane region" description="Helical" evidence="1">
    <location>
        <begin position="29"/>
        <end position="49"/>
    </location>
</feature>
<dbReference type="InterPro" id="IPR029052">
    <property type="entry name" value="Metallo-depent_PP-like"/>
</dbReference>
<protein>
    <submittedName>
        <fullName evidence="3">Phosphoesterase</fullName>
    </submittedName>
</protein>
<evidence type="ECO:0000313" key="3">
    <source>
        <dbReference type="EMBL" id="BDH78871.1"/>
    </source>
</evidence>
<evidence type="ECO:0000256" key="1">
    <source>
        <dbReference type="SAM" id="Phobius"/>
    </source>
</evidence>
<evidence type="ECO:0000259" key="2">
    <source>
        <dbReference type="Pfam" id="PF00149"/>
    </source>
</evidence>
<dbReference type="Gene3D" id="3.60.21.10">
    <property type="match status" value="1"/>
</dbReference>
<dbReference type="Pfam" id="PF00149">
    <property type="entry name" value="Metallophos"/>
    <property type="match status" value="1"/>
</dbReference>
<keyword evidence="1" id="KW-0472">Membrane</keyword>
<dbReference type="InterPro" id="IPR004843">
    <property type="entry name" value="Calcineurin-like_PHP"/>
</dbReference>
<dbReference type="InterPro" id="IPR051158">
    <property type="entry name" value="Metallophosphoesterase_sf"/>
</dbReference>
<proteinExistence type="predicted"/>
<dbReference type="Proteomes" id="UP000831817">
    <property type="component" value="Chromosome"/>
</dbReference>
<reference evidence="3 4" key="1">
    <citation type="submission" date="2022-04" db="EMBL/GenBank/DDBJ databases">
        <title>Complete genome of Methanothermobacter tenebrarum strain RMAS.</title>
        <authorList>
            <person name="Nakamura K."/>
            <person name="Oshima K."/>
            <person name="Hattori M."/>
            <person name="Kamagata Y."/>
            <person name="Takamizawa K."/>
        </authorList>
    </citation>
    <scope>NUCLEOTIDE SEQUENCE [LARGE SCALE GENOMIC DNA]</scope>
    <source>
        <strain evidence="3 4">RMAS</strain>
    </source>
</reference>
<evidence type="ECO:0000313" key="4">
    <source>
        <dbReference type="Proteomes" id="UP000831817"/>
    </source>
</evidence>
<feature type="transmembrane region" description="Helical" evidence="1">
    <location>
        <begin position="61"/>
        <end position="82"/>
    </location>
</feature>
<dbReference type="EMBL" id="AP025698">
    <property type="protein sequence ID" value="BDH78871.1"/>
    <property type="molecule type" value="Genomic_DNA"/>
</dbReference>
<feature type="transmembrane region" description="Helical" evidence="1">
    <location>
        <begin position="88"/>
        <end position="113"/>
    </location>
</feature>
<organism evidence="3 4">
    <name type="scientific">Methanothermobacter tenebrarum</name>
    <dbReference type="NCBI Taxonomy" id="680118"/>
    <lineage>
        <taxon>Archaea</taxon>
        <taxon>Methanobacteriati</taxon>
        <taxon>Methanobacteriota</taxon>
        <taxon>Methanomada group</taxon>
        <taxon>Methanobacteria</taxon>
        <taxon>Methanobacteriales</taxon>
        <taxon>Methanobacteriaceae</taxon>
        <taxon>Methanothermobacter</taxon>
    </lineage>
</organism>
<dbReference type="SUPFAM" id="SSF56300">
    <property type="entry name" value="Metallo-dependent phosphatases"/>
    <property type="match status" value="1"/>
</dbReference>